<name>A0A7C8PYV5_ORBOL</name>
<evidence type="ECO:0000313" key="2">
    <source>
        <dbReference type="EMBL" id="KAF3184554.1"/>
    </source>
</evidence>
<protein>
    <submittedName>
        <fullName evidence="2">Uncharacterized protein</fullName>
    </submittedName>
</protein>
<feature type="compositionally biased region" description="Basic and acidic residues" evidence="1">
    <location>
        <begin position="242"/>
        <end position="260"/>
    </location>
</feature>
<dbReference type="Proteomes" id="UP000479691">
    <property type="component" value="Unassembled WGS sequence"/>
</dbReference>
<gene>
    <name evidence="2" type="ORF">TWF788_005255</name>
</gene>
<accession>A0A7C8PYV5</accession>
<evidence type="ECO:0000256" key="1">
    <source>
        <dbReference type="SAM" id="MobiDB-lite"/>
    </source>
</evidence>
<organism evidence="2 3">
    <name type="scientific">Orbilia oligospora</name>
    <name type="common">Nematode-trapping fungus</name>
    <name type="synonym">Arthrobotrys oligospora</name>
    <dbReference type="NCBI Taxonomy" id="2813651"/>
    <lineage>
        <taxon>Eukaryota</taxon>
        <taxon>Fungi</taxon>
        <taxon>Dikarya</taxon>
        <taxon>Ascomycota</taxon>
        <taxon>Pezizomycotina</taxon>
        <taxon>Orbiliomycetes</taxon>
        <taxon>Orbiliales</taxon>
        <taxon>Orbiliaceae</taxon>
        <taxon>Orbilia</taxon>
    </lineage>
</organism>
<comment type="caution">
    <text evidence="2">The sequence shown here is derived from an EMBL/GenBank/DDBJ whole genome shotgun (WGS) entry which is preliminary data.</text>
</comment>
<feature type="region of interest" description="Disordered" evidence="1">
    <location>
        <begin position="242"/>
        <end position="268"/>
    </location>
</feature>
<sequence length="268" mass="30843">MISRVQTNPLFIQSWDVEVSITRKSAKCKRATSLIPYDRDAGASNPCPGPFSGNGIITLDSVTSAKYEHFRLRKREYTMFDTLENKGDSKDLEFLVGKVITGWEPRLMTPKKFHSYCTLFSVEGESPLVFVPQGPIFCRDVVFDNSLYLNLPGNGRSDTPATRKIVDAKWKIGKFWFNDSDERFFHAVKLLGIKFEGMEGFGHLWSEFVDDGKVYCSNHITRTDILQIDQSEYEDWKLETEGYPHREEWSARRELPDGRHTQPSQLEP</sequence>
<reference evidence="2 3" key="1">
    <citation type="submission" date="2019-06" db="EMBL/GenBank/DDBJ databases">
        <authorList>
            <person name="Palmer J.M."/>
        </authorList>
    </citation>
    <scope>NUCLEOTIDE SEQUENCE [LARGE SCALE GENOMIC DNA]</scope>
    <source>
        <strain evidence="2 3">TWF788</strain>
    </source>
</reference>
<proteinExistence type="predicted"/>
<dbReference type="AlphaFoldDB" id="A0A7C8PYV5"/>
<dbReference type="EMBL" id="JAABOE010000024">
    <property type="protein sequence ID" value="KAF3184554.1"/>
    <property type="molecule type" value="Genomic_DNA"/>
</dbReference>
<evidence type="ECO:0000313" key="3">
    <source>
        <dbReference type="Proteomes" id="UP000479691"/>
    </source>
</evidence>